<keyword evidence="1" id="KW-0472">Membrane</keyword>
<organism evidence="2 3">
    <name type="scientific">Alteromonas stellipolaris</name>
    <dbReference type="NCBI Taxonomy" id="233316"/>
    <lineage>
        <taxon>Bacteria</taxon>
        <taxon>Pseudomonadati</taxon>
        <taxon>Pseudomonadota</taxon>
        <taxon>Gammaproteobacteria</taxon>
        <taxon>Alteromonadales</taxon>
        <taxon>Alteromonadaceae</taxon>
        <taxon>Alteromonas/Salinimonas group</taxon>
        <taxon>Alteromonas</taxon>
    </lineage>
</organism>
<accession>A0AAW7Z386</accession>
<keyword evidence="1" id="KW-0812">Transmembrane</keyword>
<protein>
    <submittedName>
        <fullName evidence="2">Prepilin-type N-terminal cleavage/methylation domain-containing protein</fullName>
    </submittedName>
</protein>
<evidence type="ECO:0000313" key="3">
    <source>
        <dbReference type="Proteomes" id="UP001170717"/>
    </source>
</evidence>
<evidence type="ECO:0000256" key="1">
    <source>
        <dbReference type="SAM" id="Phobius"/>
    </source>
</evidence>
<evidence type="ECO:0000313" key="2">
    <source>
        <dbReference type="EMBL" id="MDO6577421.1"/>
    </source>
</evidence>
<dbReference type="Proteomes" id="UP001170717">
    <property type="component" value="Unassembled WGS sequence"/>
</dbReference>
<keyword evidence="1" id="KW-1133">Transmembrane helix</keyword>
<feature type="transmembrane region" description="Helical" evidence="1">
    <location>
        <begin position="12"/>
        <end position="33"/>
    </location>
</feature>
<comment type="caution">
    <text evidence="2">The sequence shown here is derived from an EMBL/GenBank/DDBJ whole genome shotgun (WGS) entry which is preliminary data.</text>
</comment>
<dbReference type="AlphaFoldDB" id="A0AAW7Z386"/>
<dbReference type="Pfam" id="PF07963">
    <property type="entry name" value="N_methyl"/>
    <property type="match status" value="1"/>
</dbReference>
<gene>
    <name evidence="2" type="ORF">Q4527_08455</name>
</gene>
<dbReference type="PROSITE" id="PS00409">
    <property type="entry name" value="PROKAR_NTER_METHYL"/>
    <property type="match status" value="1"/>
</dbReference>
<name>A0AAW7Z386_9ALTE</name>
<dbReference type="NCBIfam" id="TIGR02532">
    <property type="entry name" value="IV_pilin_GFxxxE"/>
    <property type="match status" value="1"/>
</dbReference>
<sequence>MVNSTPMNQVRGFTLLELVIVLVVMGVIATGIAKVVTSSMSVFVGVSEREQLVAQTSFAMNRMARELQSAVPASVRVRESSSQHCLQFVPADVVTGYSDISIQPAAENTIDILFPVDALDNIQPFSTSASVIVAPSSVLDVYNAANDYRQPIVSCADDGDGDCATRDSTDDTLEVTVNDAFAEASLVNRAYIASKAVSFCLRSSVLHRFESGFTTTQPLASASSPRLGVDFINALSASPASGTLNDDPFQVRSVNGGVNNMVMLRLRAQKGDEVLSLTTEVAIENAP</sequence>
<dbReference type="RefSeq" id="WP_303538383.1">
    <property type="nucleotide sequence ID" value="NZ_JAUOQI010000005.1"/>
</dbReference>
<dbReference type="EMBL" id="JAUOQI010000005">
    <property type="protein sequence ID" value="MDO6577421.1"/>
    <property type="molecule type" value="Genomic_DNA"/>
</dbReference>
<dbReference type="InterPro" id="IPR012902">
    <property type="entry name" value="N_methyl_site"/>
</dbReference>
<proteinExistence type="predicted"/>
<reference evidence="2" key="1">
    <citation type="submission" date="2023-07" db="EMBL/GenBank/DDBJ databases">
        <title>Genome content predicts the carbon catabolic preferences of heterotrophic bacteria.</title>
        <authorList>
            <person name="Gralka M."/>
        </authorList>
    </citation>
    <scope>NUCLEOTIDE SEQUENCE</scope>
    <source>
        <strain evidence="2">F2M12</strain>
    </source>
</reference>